<feature type="transmembrane region" description="Helical" evidence="1">
    <location>
        <begin position="53"/>
        <end position="78"/>
    </location>
</feature>
<reference evidence="2 3" key="1">
    <citation type="submission" date="2017-11" db="EMBL/GenBank/DDBJ databases">
        <title>Evolution of Phototrophy in the Chloroflexi Phylum Driven by Horizontal Gene Transfer.</title>
        <authorList>
            <person name="Ward L.M."/>
            <person name="Hemp J."/>
            <person name="Shih P.M."/>
            <person name="Mcglynn S.E."/>
            <person name="Fischer W."/>
        </authorList>
    </citation>
    <scope>NUCLEOTIDE SEQUENCE [LARGE SCALE GENOMIC DNA]</scope>
    <source>
        <strain evidence="2">JP3_7</strain>
    </source>
</reference>
<dbReference type="Proteomes" id="UP000230790">
    <property type="component" value="Unassembled WGS sequence"/>
</dbReference>
<dbReference type="EMBL" id="PGTN01000987">
    <property type="protein sequence ID" value="PJF45546.1"/>
    <property type="molecule type" value="Genomic_DNA"/>
</dbReference>
<evidence type="ECO:0000313" key="2">
    <source>
        <dbReference type="EMBL" id="PJF45546.1"/>
    </source>
</evidence>
<feature type="transmembrane region" description="Helical" evidence="1">
    <location>
        <begin position="6"/>
        <end position="26"/>
    </location>
</feature>
<proteinExistence type="predicted"/>
<comment type="caution">
    <text evidence="2">The sequence shown here is derived from an EMBL/GenBank/DDBJ whole genome shotgun (WGS) entry which is preliminary data.</text>
</comment>
<organism evidence="2 3">
    <name type="scientific">Candidatus Thermofonsia Clade 3 bacterium</name>
    <dbReference type="NCBI Taxonomy" id="2364212"/>
    <lineage>
        <taxon>Bacteria</taxon>
        <taxon>Bacillati</taxon>
        <taxon>Chloroflexota</taxon>
        <taxon>Candidatus Thermofontia</taxon>
        <taxon>Candidatus Thermofonsia Clade 3</taxon>
    </lineage>
</organism>
<name>A0A2M8Q6X7_9CHLR</name>
<dbReference type="PANTHER" id="PTHR23518">
    <property type="entry name" value="C-METHYLTRANSFERASE"/>
    <property type="match status" value="1"/>
</dbReference>
<evidence type="ECO:0000256" key="1">
    <source>
        <dbReference type="SAM" id="Phobius"/>
    </source>
</evidence>
<sequence>MGPFRLVLWLSLIPGVLAVLIFARFVRDEGIKPNPRFRLRETFSAWPPSFRRYLGAVFLFGLGDVSPVLIILAATAVLTPELGALAAAQFGALLYGLRNLVQVVASWPAGWLADRLGHLPILLAGYGLGLMGMI</sequence>
<evidence type="ECO:0000313" key="3">
    <source>
        <dbReference type="Proteomes" id="UP000230790"/>
    </source>
</evidence>
<dbReference type="AlphaFoldDB" id="A0A2M8Q6X7"/>
<keyword evidence="1" id="KW-1133">Transmembrane helix</keyword>
<protein>
    <submittedName>
        <fullName evidence="2">MFS transporter</fullName>
    </submittedName>
</protein>
<accession>A0A2M8Q6X7</accession>
<dbReference type="SUPFAM" id="SSF103473">
    <property type="entry name" value="MFS general substrate transporter"/>
    <property type="match status" value="1"/>
</dbReference>
<gene>
    <name evidence="2" type="ORF">CUN48_18340</name>
</gene>
<dbReference type="InterPro" id="IPR036259">
    <property type="entry name" value="MFS_trans_sf"/>
</dbReference>
<dbReference type="Gene3D" id="1.20.1250.20">
    <property type="entry name" value="MFS general substrate transporter like domains"/>
    <property type="match status" value="1"/>
</dbReference>
<keyword evidence="1" id="KW-0812">Transmembrane</keyword>
<keyword evidence="1" id="KW-0472">Membrane</keyword>
<dbReference type="PANTHER" id="PTHR23518:SF2">
    <property type="entry name" value="MAJOR FACILITATOR SUPERFAMILY TRANSPORTER"/>
    <property type="match status" value="1"/>
</dbReference>
<feature type="non-terminal residue" evidence="2">
    <location>
        <position position="134"/>
    </location>
</feature>